<comment type="caution">
    <text evidence="2">The sequence shown here is derived from an EMBL/GenBank/DDBJ whole genome shotgun (WGS) entry which is preliminary data.</text>
</comment>
<gene>
    <name evidence="2" type="ORF">DLAC_10281</name>
</gene>
<protein>
    <submittedName>
        <fullName evidence="2">Uncharacterized protein</fullName>
    </submittedName>
</protein>
<evidence type="ECO:0000313" key="3">
    <source>
        <dbReference type="Proteomes" id="UP000076078"/>
    </source>
</evidence>
<proteinExistence type="predicted"/>
<accession>A0A151Z540</accession>
<dbReference type="EMBL" id="LODT01000042">
    <property type="protein sequence ID" value="KYQ89055.1"/>
    <property type="molecule type" value="Genomic_DNA"/>
</dbReference>
<dbReference type="InParanoid" id="A0A151Z540"/>
<feature type="region of interest" description="Disordered" evidence="1">
    <location>
        <begin position="218"/>
        <end position="238"/>
    </location>
</feature>
<evidence type="ECO:0000256" key="1">
    <source>
        <dbReference type="SAM" id="MobiDB-lite"/>
    </source>
</evidence>
<evidence type="ECO:0000313" key="2">
    <source>
        <dbReference type="EMBL" id="KYQ89055.1"/>
    </source>
</evidence>
<dbReference type="Proteomes" id="UP000076078">
    <property type="component" value="Unassembled WGS sequence"/>
</dbReference>
<name>A0A151Z540_TIELA</name>
<keyword evidence="3" id="KW-1185">Reference proteome</keyword>
<reference evidence="2 3" key="1">
    <citation type="submission" date="2015-12" db="EMBL/GenBank/DDBJ databases">
        <title>Dictyostelia acquired genes for synthesis and detection of signals that induce cell-type specialization by lateral gene transfer from prokaryotes.</title>
        <authorList>
            <person name="Gloeckner G."/>
            <person name="Schaap P."/>
        </authorList>
    </citation>
    <scope>NUCLEOTIDE SEQUENCE [LARGE SCALE GENOMIC DNA]</scope>
    <source>
        <strain evidence="2 3">TK</strain>
    </source>
</reference>
<dbReference type="AlphaFoldDB" id="A0A151Z540"/>
<organism evidence="2 3">
    <name type="scientific">Tieghemostelium lacteum</name>
    <name type="common">Slime mold</name>
    <name type="synonym">Dictyostelium lacteum</name>
    <dbReference type="NCBI Taxonomy" id="361077"/>
    <lineage>
        <taxon>Eukaryota</taxon>
        <taxon>Amoebozoa</taxon>
        <taxon>Evosea</taxon>
        <taxon>Eumycetozoa</taxon>
        <taxon>Dictyostelia</taxon>
        <taxon>Dictyosteliales</taxon>
        <taxon>Raperosteliaceae</taxon>
        <taxon>Tieghemostelium</taxon>
    </lineage>
</organism>
<sequence length="238" mass="27400">MTDSNITHITDNLSKLKIIENAEIRAALDQAYNLSSVFEKSAYLSSATKDIYSNALTKAKKYAKKINFEKQDEYVHLLNTHNSYIIKAKRLEIVNFIKETKKIFDQENPSENIPQPINHEHAYIILTENNSLKPWVTEILKGLNVSRWYIDIRHKIILFSNMEKDQFYTQLSTKLANRINFTPTVSQDSFIFQQGTDIPIVEIETHKGGDAFPATVACNHHPNSRQNKNGTLGRHHED</sequence>